<dbReference type="SUPFAM" id="SSF56317">
    <property type="entry name" value="Carbon-nitrogen hydrolase"/>
    <property type="match status" value="1"/>
</dbReference>
<evidence type="ECO:0000313" key="8">
    <source>
        <dbReference type="EMBL" id="KNG83353.1"/>
    </source>
</evidence>
<dbReference type="SMART" id="SM01380">
    <property type="entry name" value="Ribosomal_L31e"/>
    <property type="match status" value="1"/>
</dbReference>
<dbReference type="InterPro" id="IPR003010">
    <property type="entry name" value="C-N_Hydrolase"/>
</dbReference>
<dbReference type="OrthoDB" id="10250282at2759"/>
<evidence type="ECO:0000256" key="6">
    <source>
        <dbReference type="SAM" id="MobiDB-lite"/>
    </source>
</evidence>
<dbReference type="PANTHER" id="PTHR23088:SF30">
    <property type="entry name" value="OMEGA-AMIDASE NIT2"/>
    <property type="match status" value="1"/>
</dbReference>
<evidence type="ECO:0000256" key="5">
    <source>
        <dbReference type="ARBA" id="ARBA00023274"/>
    </source>
</evidence>
<comment type="similarity">
    <text evidence="1">Belongs to the carbon-nitrogen hydrolase superfamily. NIT1/NIT2 family.</text>
</comment>
<keyword evidence="3" id="KW-0378">Hydrolase</keyword>
<name>A0A0L1IVZ3_ASPN3</name>
<accession>A0A0L1IVZ3</accession>
<dbReference type="GO" id="GO:0006412">
    <property type="term" value="P:translation"/>
    <property type="evidence" value="ECO:0007669"/>
    <property type="project" value="InterPro"/>
</dbReference>
<dbReference type="SUPFAM" id="SSF54575">
    <property type="entry name" value="Ribosomal protein L31e"/>
    <property type="match status" value="1"/>
</dbReference>
<evidence type="ECO:0000313" key="9">
    <source>
        <dbReference type="Proteomes" id="UP000037505"/>
    </source>
</evidence>
<evidence type="ECO:0000256" key="4">
    <source>
        <dbReference type="ARBA" id="ARBA00022980"/>
    </source>
</evidence>
<dbReference type="GO" id="GO:0006528">
    <property type="term" value="P:asparagine metabolic process"/>
    <property type="evidence" value="ECO:0007669"/>
    <property type="project" value="TreeGrafter"/>
</dbReference>
<dbReference type="Gene3D" id="3.10.440.10">
    <property type="match status" value="1"/>
</dbReference>
<dbReference type="FunFam" id="3.10.440.10:FF:000001">
    <property type="entry name" value="60S ribosomal protein L31"/>
    <property type="match status" value="1"/>
</dbReference>
<dbReference type="GO" id="GO:0003735">
    <property type="term" value="F:structural constituent of ribosome"/>
    <property type="evidence" value="ECO:0007669"/>
    <property type="project" value="InterPro"/>
</dbReference>
<dbReference type="AlphaFoldDB" id="A0A0L1IVZ3"/>
<gene>
    <name evidence="8" type="ORF">ANOM_009378</name>
</gene>
<dbReference type="Pfam" id="PF01198">
    <property type="entry name" value="Ribosomal_L31e"/>
    <property type="match status" value="1"/>
</dbReference>
<dbReference type="InterPro" id="IPR000054">
    <property type="entry name" value="Ribosomal_eL31"/>
</dbReference>
<evidence type="ECO:0000256" key="1">
    <source>
        <dbReference type="ARBA" id="ARBA00010613"/>
    </source>
</evidence>
<dbReference type="Proteomes" id="UP000037505">
    <property type="component" value="Unassembled WGS sequence"/>
</dbReference>
<dbReference type="GO" id="GO:1990904">
    <property type="term" value="C:ribonucleoprotein complex"/>
    <property type="evidence" value="ECO:0007669"/>
    <property type="project" value="UniProtKB-KW"/>
</dbReference>
<dbReference type="PANTHER" id="PTHR23088">
    <property type="entry name" value="NITRILASE-RELATED"/>
    <property type="match status" value="1"/>
</dbReference>
<dbReference type="GeneID" id="26811182"/>
<dbReference type="Gene3D" id="3.60.110.10">
    <property type="entry name" value="Carbon-nitrogen hydrolase"/>
    <property type="match status" value="1"/>
</dbReference>
<dbReference type="InterPro" id="IPR001110">
    <property type="entry name" value="UPF0012_CS"/>
</dbReference>
<reference evidence="8 9" key="1">
    <citation type="submission" date="2014-06" db="EMBL/GenBank/DDBJ databases">
        <title>The Genome of the Aflatoxigenic Filamentous Fungus Aspergillus nomius.</title>
        <authorList>
            <person name="Moore M.G."/>
            <person name="Shannon B.M."/>
            <person name="Brian M.M."/>
        </authorList>
    </citation>
    <scope>NUCLEOTIDE SEQUENCE [LARGE SCALE GENOMIC DNA]</scope>
    <source>
        <strain evidence="8 9">NRRL 13137</strain>
    </source>
</reference>
<dbReference type="GO" id="GO:0050152">
    <property type="term" value="F:omega-amidase activity"/>
    <property type="evidence" value="ECO:0007669"/>
    <property type="project" value="TreeGrafter"/>
</dbReference>
<dbReference type="RefSeq" id="XP_015404276.1">
    <property type="nucleotide sequence ID" value="XM_015554634.1"/>
</dbReference>
<dbReference type="InterPro" id="IPR036526">
    <property type="entry name" value="C-N_Hydrolase_sf"/>
</dbReference>
<dbReference type="InterPro" id="IPR023621">
    <property type="entry name" value="Ribosomal_eL31_dom_sf"/>
</dbReference>
<dbReference type="CDD" id="cd07572">
    <property type="entry name" value="nit"/>
    <property type="match status" value="1"/>
</dbReference>
<dbReference type="EMBL" id="JNOM01000275">
    <property type="protein sequence ID" value="KNG83353.1"/>
    <property type="molecule type" value="Genomic_DNA"/>
</dbReference>
<dbReference type="GO" id="GO:0006107">
    <property type="term" value="P:oxaloacetate metabolic process"/>
    <property type="evidence" value="ECO:0007669"/>
    <property type="project" value="TreeGrafter"/>
</dbReference>
<feature type="compositionally biased region" description="Polar residues" evidence="6">
    <location>
        <begin position="315"/>
        <end position="333"/>
    </location>
</feature>
<dbReference type="GO" id="GO:0005739">
    <property type="term" value="C:mitochondrion"/>
    <property type="evidence" value="ECO:0007669"/>
    <property type="project" value="TreeGrafter"/>
</dbReference>
<dbReference type="Pfam" id="PF00795">
    <property type="entry name" value="CN_hydrolase"/>
    <property type="match status" value="1"/>
</dbReference>
<dbReference type="GO" id="GO:0005840">
    <property type="term" value="C:ribosome"/>
    <property type="evidence" value="ECO:0007669"/>
    <property type="project" value="UniProtKB-KW"/>
</dbReference>
<dbReference type="FunFam" id="3.60.110.10:FF:000002">
    <property type="entry name" value="Nitrilase family member 2"/>
    <property type="match status" value="1"/>
</dbReference>
<evidence type="ECO:0000256" key="3">
    <source>
        <dbReference type="ARBA" id="ARBA00022801"/>
    </source>
</evidence>
<sequence>MAALLKQPLKLALVQLASGADKAVNLAHARTKVLEAAQAGAKLIVLPECFNSPYGTQYFPKYAETLVPSPPTEDQSPSYHALSAIAAEAKAYLVGGSIPELEPTTKKYYNTSLVFSPTGSLIGTHRKTHLFDIDIPGKITFKESEVLSPGHQLTIVDLPDYGKIGVAICYDIRFPEAAMIAARKGAFALIYPGAFNMTTGPMHWSLLARARAVDNQVYVGLCSPARDMDATYHAWGHSLITNPAAEVLVEAEDKETIVYADLDNDSIQSIRKGIPVYTQRRFDLYPDGLRDDKRDTLNFDEEKREPSENLQYSRQHFSQRQPTPQMSTTVQTGKKQRSAIADVVSREYTINMHKRLHGVSFKKRAPRAIKEIKAFTERAMGTKDVRVDPQLNKKVWEAGVKGVPYRLRVRISRKRNDEEGAKEKLYSMVYAVNVKETKGLHTAVVDEE</sequence>
<comment type="similarity">
    <text evidence="2">Belongs to the eukaryotic ribosomal protein eL31 family.</text>
</comment>
<comment type="caution">
    <text evidence="8">The sequence shown here is derived from an EMBL/GenBank/DDBJ whole genome shotgun (WGS) entry which is preliminary data.</text>
</comment>
<dbReference type="GO" id="GO:0006541">
    <property type="term" value="P:glutamine metabolic process"/>
    <property type="evidence" value="ECO:0007669"/>
    <property type="project" value="TreeGrafter"/>
</dbReference>
<dbReference type="PROSITE" id="PS01227">
    <property type="entry name" value="UPF0012"/>
    <property type="match status" value="1"/>
</dbReference>
<feature type="region of interest" description="Disordered" evidence="6">
    <location>
        <begin position="315"/>
        <end position="337"/>
    </location>
</feature>
<dbReference type="InterPro" id="IPR045254">
    <property type="entry name" value="Nit1/2_C-N_Hydrolase"/>
</dbReference>
<keyword evidence="9" id="KW-1185">Reference proteome</keyword>
<organism evidence="8 9">
    <name type="scientific">Aspergillus nomiae NRRL (strain ATCC 15546 / NRRL 13137 / CBS 260.88 / M93)</name>
    <dbReference type="NCBI Taxonomy" id="1509407"/>
    <lineage>
        <taxon>Eukaryota</taxon>
        <taxon>Fungi</taxon>
        <taxon>Dikarya</taxon>
        <taxon>Ascomycota</taxon>
        <taxon>Pezizomycotina</taxon>
        <taxon>Eurotiomycetes</taxon>
        <taxon>Eurotiomycetidae</taxon>
        <taxon>Eurotiales</taxon>
        <taxon>Aspergillaceae</taxon>
        <taxon>Aspergillus</taxon>
        <taxon>Aspergillus subgen. Circumdati</taxon>
    </lineage>
</organism>
<keyword evidence="4" id="KW-0689">Ribosomal protein</keyword>
<evidence type="ECO:0000259" key="7">
    <source>
        <dbReference type="PROSITE" id="PS50263"/>
    </source>
</evidence>
<protein>
    <recommendedName>
        <fullName evidence="7">CN hydrolase domain-containing protein</fullName>
    </recommendedName>
</protein>
<dbReference type="CDD" id="cd00463">
    <property type="entry name" value="Ribosomal_L31e"/>
    <property type="match status" value="1"/>
</dbReference>
<dbReference type="STRING" id="1509407.A0A0L1IVZ3"/>
<evidence type="ECO:0000256" key="2">
    <source>
        <dbReference type="ARBA" id="ARBA00010808"/>
    </source>
</evidence>
<keyword evidence="5" id="KW-0687">Ribonucleoprotein</keyword>
<proteinExistence type="inferred from homology"/>
<dbReference type="PROSITE" id="PS50263">
    <property type="entry name" value="CN_HYDROLASE"/>
    <property type="match status" value="1"/>
</dbReference>
<feature type="domain" description="CN hydrolase" evidence="7">
    <location>
        <begin position="9"/>
        <end position="264"/>
    </location>
</feature>